<reference evidence="1 2" key="1">
    <citation type="submission" date="2019-12" db="EMBL/GenBank/DDBJ databases">
        <title>Novel species isolated from a subtropical stream in China.</title>
        <authorList>
            <person name="Lu H."/>
        </authorList>
    </citation>
    <scope>NUCLEOTIDE SEQUENCE [LARGE SCALE GENOMIC DNA]</scope>
    <source>
        <strain evidence="1 2">FT109W</strain>
    </source>
</reference>
<gene>
    <name evidence="1" type="ORF">GTP55_13120</name>
</gene>
<protein>
    <submittedName>
        <fullName evidence="1">Uncharacterized protein</fullName>
    </submittedName>
</protein>
<keyword evidence="2" id="KW-1185">Reference proteome</keyword>
<dbReference type="EMBL" id="WWCS01000007">
    <property type="protein sequence ID" value="MYN40317.1"/>
    <property type="molecule type" value="Genomic_DNA"/>
</dbReference>
<evidence type="ECO:0000313" key="2">
    <source>
        <dbReference type="Proteomes" id="UP000466332"/>
    </source>
</evidence>
<dbReference type="Proteomes" id="UP000466332">
    <property type="component" value="Unassembled WGS sequence"/>
</dbReference>
<comment type="caution">
    <text evidence="1">The sequence shown here is derived from an EMBL/GenBank/DDBJ whole genome shotgun (WGS) entry which is preliminary data.</text>
</comment>
<organism evidence="1 2">
    <name type="scientific">Duganella margarita</name>
    <dbReference type="NCBI Taxonomy" id="2692170"/>
    <lineage>
        <taxon>Bacteria</taxon>
        <taxon>Pseudomonadati</taxon>
        <taxon>Pseudomonadota</taxon>
        <taxon>Betaproteobacteria</taxon>
        <taxon>Burkholderiales</taxon>
        <taxon>Oxalobacteraceae</taxon>
        <taxon>Telluria group</taxon>
        <taxon>Duganella</taxon>
    </lineage>
</organism>
<proteinExistence type="predicted"/>
<evidence type="ECO:0000313" key="1">
    <source>
        <dbReference type="EMBL" id="MYN40317.1"/>
    </source>
</evidence>
<sequence length="390" mass="43023">MTVLAYLEDLGLAFADVMLSVDAPGGHLVLPTVGDTRNVAQALPVSPSRLVRKFFRLKGLGQSGMFLVAGTVSHIERLIDNIGVLRSNRVRLSAAQARTFNPKDPASIVHTACLLTEQQGWPEFEILGVIAGQTFVRNYDANRLRSTLPYYGNVYVAGSGGQDLYKWLEERAVFYAAGALAEESLADKGLRAMNSIPMVLLREDALTRVKTISKGVGGYYETYYLSDNALHPVGDVLTVTASIAGKGTTPPLLIERMYYHTYVNDWLLVASLFDTPLTVTPGAAIEIPLSQFELFKIPPIFEPGPEPNWTIHRLLKSAEVAEMFRLTLRQAGESGVSKRFSEGARPSRRLLTCRISGDKLQLSLDQEGHTHYAARIRNSAHDELTLQLRH</sequence>
<name>A0ABW9WGR2_9BURK</name>
<dbReference type="RefSeq" id="WP_161045380.1">
    <property type="nucleotide sequence ID" value="NZ_WWCS01000007.1"/>
</dbReference>
<accession>A0ABW9WGR2</accession>